<evidence type="ECO:0000256" key="10">
    <source>
        <dbReference type="SAM" id="MobiDB-lite"/>
    </source>
</evidence>
<evidence type="ECO:0000259" key="12">
    <source>
        <dbReference type="PROSITE" id="PS50146"/>
    </source>
</evidence>
<name>A0AAD2FYD9_9STRA</name>
<dbReference type="PROSITE" id="PS50146">
    <property type="entry name" value="DAGK"/>
    <property type="match status" value="1"/>
</dbReference>
<evidence type="ECO:0000313" key="13">
    <source>
        <dbReference type="EMBL" id="CAJ1957266.1"/>
    </source>
</evidence>
<keyword evidence="5" id="KW-0863">Zinc-finger</keyword>
<dbReference type="SMART" id="SM00045">
    <property type="entry name" value="DAGKa"/>
    <property type="match status" value="1"/>
</dbReference>
<evidence type="ECO:0000256" key="8">
    <source>
        <dbReference type="ARBA" id="ARBA00023136"/>
    </source>
</evidence>
<evidence type="ECO:0000256" key="7">
    <source>
        <dbReference type="ARBA" id="ARBA00022840"/>
    </source>
</evidence>
<dbReference type="PANTHER" id="PTHR11255">
    <property type="entry name" value="DIACYLGLYCEROL KINASE"/>
    <property type="match status" value="1"/>
</dbReference>
<dbReference type="Pfam" id="PF00781">
    <property type="entry name" value="DAGK_cat"/>
    <property type="match status" value="1"/>
</dbReference>
<feature type="region of interest" description="Disordered" evidence="10">
    <location>
        <begin position="135"/>
        <end position="158"/>
    </location>
</feature>
<sequence>MTTYVDVDRSAEAIQEDEELIEAVNQIVEKTAEIIYEDVKNDVSGFYLKVRQSIYTMFPFLMCWKDDRALFWDDMHKLAVTFALFVLAFLILSPSQFWVKKSSSWLSFGNKTSKTQRKASARHFNHLQRLRRFTSRGDETESSEDILERPQPQRRRSFSSVDYKLKDFEMDDDEDEDEDEEKEEERFAKMWPTIVSQSRYRSLVLPPECKRVDKPPSSYMISTLKEEKKDDKEQGDDDNPFDRLVTYWRHFLVFMVSMMRYDYGGAGWTLFYWLESLGRARKKMQKSKKDDSNDDDESESSSVLDKRSGFGTASAQTTSESSPVMKPRGRPRRKRDSIMAQQPCRETIDGSKVVTNENDTNDATDTPNVPQSTQSQLSTGDEEKKDCVDDSESTRTLVEESSISSPPSTPKKSTTTESCASSEPPTKKDSFSSVYDTPANDRSSDPTTPSDPVVPLEFDCDEATNPVLHSGRTKDALKYYRPATQRKNLGTDFMSREKNYLTSSAPGSFLPNMRGQVERRGSADDTYFFEAASTDESLRKMAVEIPVPDRNGYILGDEFLEDDENTPLLVFVNSRSGPQQGHLLITQLRSLLNPVQVWDLSDGGPEEALESFSAFTRLRILVCGGDGTVSWIISTIEKMKLQRWPPIAILPLGTGNDLARVHGWGGGYSNESLIEILEQVAESYISWLDRWEFTIENKKGKVKKVKSFFNYFGVGADAQMALQVHKLREYQPNLFFSRVINKAWYGIFGAEDAIKATSLNLPNDITLIADGVEVPLPPDSQGIILLNIDSYGGGVPLWARGSKESPSISNSIDRPYSIKRSRSLDPGWMRRRSRALGLDEIDPPSMFGEEDGVDDISTCLTDEERFARVTSCERPSSCQDGFLDVVSVRGSFHLGQIRVGLSTCQQLCQCRDLKIVIKRKVPVQLDGEPWSQSACTLHVKRKKEAAIMLHRSAGDSNGVETEMSKLLDWAEERSYIDSETHAVLMKEFSRRIENKTRERRLRSKDGLILSLKRAMESTGNLGNGGYQSGHNGIMF</sequence>
<evidence type="ECO:0000256" key="1">
    <source>
        <dbReference type="ARBA" id="ARBA00004370"/>
    </source>
</evidence>
<feature type="domain" description="DAGKc" evidence="12">
    <location>
        <begin position="563"/>
        <end position="697"/>
    </location>
</feature>
<keyword evidence="14" id="KW-1185">Reference proteome</keyword>
<evidence type="ECO:0000313" key="14">
    <source>
        <dbReference type="Proteomes" id="UP001295423"/>
    </source>
</evidence>
<gene>
    <name evidence="13" type="ORF">CYCCA115_LOCUS16633</name>
</gene>
<dbReference type="InterPro" id="IPR017438">
    <property type="entry name" value="ATP-NAD_kinase_N"/>
</dbReference>
<comment type="caution">
    <text evidence="13">The sequence shown here is derived from an EMBL/GenBank/DDBJ whole genome shotgun (WGS) entry which is preliminary data.</text>
</comment>
<organism evidence="13 14">
    <name type="scientific">Cylindrotheca closterium</name>
    <dbReference type="NCBI Taxonomy" id="2856"/>
    <lineage>
        <taxon>Eukaryota</taxon>
        <taxon>Sar</taxon>
        <taxon>Stramenopiles</taxon>
        <taxon>Ochrophyta</taxon>
        <taxon>Bacillariophyta</taxon>
        <taxon>Bacillariophyceae</taxon>
        <taxon>Bacillariophycidae</taxon>
        <taxon>Bacillariales</taxon>
        <taxon>Bacillariaceae</taxon>
        <taxon>Cylindrotheca</taxon>
    </lineage>
</organism>
<feature type="region of interest" description="Disordered" evidence="10">
    <location>
        <begin position="211"/>
        <end position="239"/>
    </location>
</feature>
<dbReference type="InterPro" id="IPR037607">
    <property type="entry name" value="DGK"/>
</dbReference>
<evidence type="ECO:0000256" key="9">
    <source>
        <dbReference type="RuleBase" id="RU361128"/>
    </source>
</evidence>
<feature type="transmembrane region" description="Helical" evidence="11">
    <location>
        <begin position="78"/>
        <end position="99"/>
    </location>
</feature>
<evidence type="ECO:0000256" key="6">
    <source>
        <dbReference type="ARBA" id="ARBA00022777"/>
    </source>
</evidence>
<dbReference type="PANTHER" id="PTHR11255:SF54">
    <property type="entry name" value="DIACYLGLYCEROL KINASE THETA"/>
    <property type="match status" value="1"/>
</dbReference>
<keyword evidence="5" id="KW-0479">Metal-binding</keyword>
<dbReference type="InterPro" id="IPR000756">
    <property type="entry name" value="Diacylglycerol_kin_accessory"/>
</dbReference>
<protein>
    <recommendedName>
        <fullName evidence="9">Diacylglycerol kinase</fullName>
        <shortName evidence="9">DAG kinase</shortName>
        <ecNumber evidence="9">2.7.1.107</ecNumber>
    </recommendedName>
</protein>
<dbReference type="Proteomes" id="UP001295423">
    <property type="component" value="Unassembled WGS sequence"/>
</dbReference>
<feature type="compositionally biased region" description="Polar residues" evidence="10">
    <location>
        <begin position="311"/>
        <end position="322"/>
    </location>
</feature>
<dbReference type="GO" id="GO:0005524">
    <property type="term" value="F:ATP binding"/>
    <property type="evidence" value="ECO:0007669"/>
    <property type="project" value="UniProtKB-KW"/>
</dbReference>
<reference evidence="13" key="1">
    <citation type="submission" date="2023-08" db="EMBL/GenBank/DDBJ databases">
        <authorList>
            <person name="Audoor S."/>
            <person name="Bilcke G."/>
        </authorList>
    </citation>
    <scope>NUCLEOTIDE SEQUENCE</scope>
</reference>
<keyword evidence="5" id="KW-0862">Zinc</keyword>
<keyword evidence="6 9" id="KW-0418">Kinase</keyword>
<evidence type="ECO:0000256" key="11">
    <source>
        <dbReference type="SAM" id="Phobius"/>
    </source>
</evidence>
<keyword evidence="8 11" id="KW-0472">Membrane</keyword>
<feature type="compositionally biased region" description="Low complexity" evidence="10">
    <location>
        <begin position="399"/>
        <end position="418"/>
    </location>
</feature>
<dbReference type="SMART" id="SM00046">
    <property type="entry name" value="DAGKc"/>
    <property type="match status" value="1"/>
</dbReference>
<dbReference type="GO" id="GO:0008270">
    <property type="term" value="F:zinc ion binding"/>
    <property type="evidence" value="ECO:0007669"/>
    <property type="project" value="UniProtKB-KW"/>
</dbReference>
<keyword evidence="11" id="KW-1133">Transmembrane helix</keyword>
<feature type="compositionally biased region" description="Polar residues" evidence="10">
    <location>
        <begin position="370"/>
        <end position="379"/>
    </location>
</feature>
<keyword evidence="4 9" id="KW-0547">Nucleotide-binding</keyword>
<dbReference type="InterPro" id="IPR016064">
    <property type="entry name" value="NAD/diacylglycerol_kinase_sf"/>
</dbReference>
<dbReference type="GO" id="GO:0016020">
    <property type="term" value="C:membrane"/>
    <property type="evidence" value="ECO:0007669"/>
    <property type="project" value="UniProtKB-SubCell"/>
</dbReference>
<dbReference type="Gene3D" id="2.60.200.40">
    <property type="match status" value="1"/>
</dbReference>
<comment type="catalytic activity">
    <reaction evidence="9">
        <text>a 1,2-diacyl-sn-glycerol + ATP = a 1,2-diacyl-sn-glycero-3-phosphate + ADP + H(+)</text>
        <dbReference type="Rhea" id="RHEA:10272"/>
        <dbReference type="ChEBI" id="CHEBI:15378"/>
        <dbReference type="ChEBI" id="CHEBI:17815"/>
        <dbReference type="ChEBI" id="CHEBI:30616"/>
        <dbReference type="ChEBI" id="CHEBI:58608"/>
        <dbReference type="ChEBI" id="CHEBI:456216"/>
        <dbReference type="EC" id="2.7.1.107"/>
    </reaction>
</comment>
<keyword evidence="7 9" id="KW-0067">ATP-binding</keyword>
<keyword evidence="11" id="KW-0812">Transmembrane</keyword>
<dbReference type="Pfam" id="PF00609">
    <property type="entry name" value="DAGK_acc"/>
    <property type="match status" value="1"/>
</dbReference>
<proteinExistence type="inferred from homology"/>
<accession>A0AAD2FYD9</accession>
<evidence type="ECO:0000256" key="5">
    <source>
        <dbReference type="ARBA" id="ARBA00022771"/>
    </source>
</evidence>
<dbReference type="InterPro" id="IPR001206">
    <property type="entry name" value="Diacylglycerol_kinase_cat_dom"/>
</dbReference>
<dbReference type="GO" id="GO:0004143">
    <property type="term" value="F:ATP-dependent diacylglycerol kinase activity"/>
    <property type="evidence" value="ECO:0007669"/>
    <property type="project" value="UniProtKB-EC"/>
</dbReference>
<comment type="similarity">
    <text evidence="2 9">Belongs to the eukaryotic diacylglycerol kinase family.</text>
</comment>
<dbReference type="EC" id="2.7.1.107" evidence="9"/>
<dbReference type="GO" id="GO:0007200">
    <property type="term" value="P:phospholipase C-activating G protein-coupled receptor signaling pathway"/>
    <property type="evidence" value="ECO:0007669"/>
    <property type="project" value="InterPro"/>
</dbReference>
<dbReference type="AlphaFoldDB" id="A0AAD2FYD9"/>
<dbReference type="Gene3D" id="3.40.50.10330">
    <property type="entry name" value="Probable inorganic polyphosphate/atp-NAD kinase, domain 1"/>
    <property type="match status" value="1"/>
</dbReference>
<evidence type="ECO:0000256" key="4">
    <source>
        <dbReference type="ARBA" id="ARBA00022741"/>
    </source>
</evidence>
<comment type="subcellular location">
    <subcellularLocation>
        <location evidence="1">Membrane</location>
    </subcellularLocation>
</comment>
<dbReference type="SUPFAM" id="SSF111331">
    <property type="entry name" value="NAD kinase/diacylglycerol kinase-like"/>
    <property type="match status" value="1"/>
</dbReference>
<dbReference type="EMBL" id="CAKOGP040001936">
    <property type="protein sequence ID" value="CAJ1957266.1"/>
    <property type="molecule type" value="Genomic_DNA"/>
</dbReference>
<evidence type="ECO:0000256" key="2">
    <source>
        <dbReference type="ARBA" id="ARBA00009280"/>
    </source>
</evidence>
<feature type="compositionally biased region" description="Low complexity" evidence="10">
    <location>
        <begin position="353"/>
        <end position="369"/>
    </location>
</feature>
<feature type="region of interest" description="Disordered" evidence="10">
    <location>
        <begin position="285"/>
        <end position="458"/>
    </location>
</feature>
<evidence type="ECO:0000256" key="3">
    <source>
        <dbReference type="ARBA" id="ARBA00022679"/>
    </source>
</evidence>
<keyword evidence="3 9" id="KW-0808">Transferase</keyword>